<dbReference type="EMBL" id="NWUO01000006">
    <property type="protein sequence ID" value="PNS11775.1"/>
    <property type="molecule type" value="Genomic_DNA"/>
</dbReference>
<evidence type="ECO:0000313" key="2">
    <source>
        <dbReference type="Proteomes" id="UP000236345"/>
    </source>
</evidence>
<dbReference type="Proteomes" id="UP000236345">
    <property type="component" value="Unassembled WGS sequence"/>
</dbReference>
<name>A0A2K1Q9T2_9GAMM</name>
<proteinExistence type="predicted"/>
<dbReference type="AlphaFoldDB" id="A0A2K1Q9T2"/>
<evidence type="ECO:0000313" key="1">
    <source>
        <dbReference type="EMBL" id="PNS11775.1"/>
    </source>
</evidence>
<sequence>MADYVCKNINLANKAMLRPFLWHRFFYGLSSQLCYRAAPPGFLSAFPARKSHVFYLPSLAESPQNTKF</sequence>
<organism evidence="1 2">
    <name type="scientific">Mixta theicola</name>
    <dbReference type="NCBI Taxonomy" id="1458355"/>
    <lineage>
        <taxon>Bacteria</taxon>
        <taxon>Pseudomonadati</taxon>
        <taxon>Pseudomonadota</taxon>
        <taxon>Gammaproteobacteria</taxon>
        <taxon>Enterobacterales</taxon>
        <taxon>Erwiniaceae</taxon>
        <taxon>Mixta</taxon>
    </lineage>
</organism>
<keyword evidence="2" id="KW-1185">Reference proteome</keyword>
<protein>
    <submittedName>
        <fullName evidence="1">Uncharacterized protein</fullName>
    </submittedName>
</protein>
<comment type="caution">
    <text evidence="1">The sequence shown here is derived from an EMBL/GenBank/DDBJ whole genome shotgun (WGS) entry which is preliminary data.</text>
</comment>
<accession>A0A2K1Q9T2</accession>
<gene>
    <name evidence="1" type="ORF">COO59_09755</name>
</gene>
<reference evidence="2" key="1">
    <citation type="submission" date="2017-09" db="EMBL/GenBank/DDBJ databases">
        <authorList>
            <person name="Palmer M."/>
            <person name="Steenkamp E.T."/>
            <person name="Coetzee M.P."/>
            <person name="Avontuur J.R."/>
            <person name="Van Zyl E."/>
            <person name="Chan W.-Y."/>
            <person name="Blom J."/>
            <person name="Venter S.N."/>
        </authorList>
    </citation>
    <scope>NUCLEOTIDE SEQUENCE [LARGE SCALE GENOMIC DNA]</scope>
    <source>
        <strain evidence="2">QC88-366</strain>
    </source>
</reference>